<organism evidence="2 3">
    <name type="scientific">Syntrophaceticus schinkii</name>
    <dbReference type="NCBI Taxonomy" id="499207"/>
    <lineage>
        <taxon>Bacteria</taxon>
        <taxon>Bacillati</taxon>
        <taxon>Bacillota</taxon>
        <taxon>Clostridia</taxon>
        <taxon>Thermoanaerobacterales</taxon>
        <taxon>Thermoanaerobacterales Family III. Incertae Sedis</taxon>
        <taxon>Syntrophaceticus</taxon>
    </lineage>
</organism>
<dbReference type="OrthoDB" id="2629185at2"/>
<evidence type="ECO:0000256" key="1">
    <source>
        <dbReference type="SAM" id="Phobius"/>
    </source>
</evidence>
<feature type="transmembrane region" description="Helical" evidence="1">
    <location>
        <begin position="50"/>
        <end position="70"/>
    </location>
</feature>
<sequence length="77" mass="8737">MSFLKKLGFEKGDERTIYIGFHAGRVTFIFTTAVLLVWSLQEILSTGSLSIQFAVLCASLVVFWLSYIYYTKKFGGK</sequence>
<reference evidence="3" key="1">
    <citation type="submission" date="2015-01" db="EMBL/GenBank/DDBJ databases">
        <authorList>
            <person name="Manzoor Shahid"/>
            <person name="Zubair Saima"/>
        </authorList>
    </citation>
    <scope>NUCLEOTIDE SEQUENCE [LARGE SCALE GENOMIC DNA]</scope>
    <source>
        <strain evidence="3">Sp3</strain>
    </source>
</reference>
<keyword evidence="1" id="KW-0472">Membrane</keyword>
<dbReference type="Proteomes" id="UP000046155">
    <property type="component" value="Unassembled WGS sequence"/>
</dbReference>
<evidence type="ECO:0000313" key="3">
    <source>
        <dbReference type="Proteomes" id="UP000046155"/>
    </source>
</evidence>
<keyword evidence="3" id="KW-1185">Reference proteome</keyword>
<name>A0A0B7MLH1_9FIRM</name>
<dbReference type="AlphaFoldDB" id="A0A0B7MLH1"/>
<protein>
    <submittedName>
        <fullName evidence="2">Uncharacterized protein</fullName>
    </submittedName>
</protein>
<gene>
    <name evidence="2" type="ORF">SSCH_260006</name>
</gene>
<dbReference type="EMBL" id="CDRZ01000179">
    <property type="protein sequence ID" value="CEO88781.1"/>
    <property type="molecule type" value="Genomic_DNA"/>
</dbReference>
<dbReference type="RefSeq" id="WP_044664862.1">
    <property type="nucleotide sequence ID" value="NZ_CDRZ01000179.1"/>
</dbReference>
<proteinExistence type="predicted"/>
<feature type="transmembrane region" description="Helical" evidence="1">
    <location>
        <begin position="16"/>
        <end position="38"/>
    </location>
</feature>
<evidence type="ECO:0000313" key="2">
    <source>
        <dbReference type="EMBL" id="CEO88781.1"/>
    </source>
</evidence>
<keyword evidence="1" id="KW-0812">Transmembrane</keyword>
<accession>A0A0B7MLH1</accession>
<keyword evidence="1" id="KW-1133">Transmembrane helix</keyword>